<dbReference type="Gene3D" id="3.40.1390.10">
    <property type="entry name" value="MurE/MurF, N-terminal domain"/>
    <property type="match status" value="1"/>
</dbReference>
<evidence type="ECO:0000313" key="2">
    <source>
        <dbReference type="EMBL" id="GAH65580.1"/>
    </source>
</evidence>
<evidence type="ECO:0000259" key="1">
    <source>
        <dbReference type="Pfam" id="PF04613"/>
    </source>
</evidence>
<organism evidence="2">
    <name type="scientific">marine sediment metagenome</name>
    <dbReference type="NCBI Taxonomy" id="412755"/>
    <lineage>
        <taxon>unclassified sequences</taxon>
        <taxon>metagenomes</taxon>
        <taxon>ecological metagenomes</taxon>
    </lineage>
</organism>
<dbReference type="GO" id="GO:0016020">
    <property type="term" value="C:membrane"/>
    <property type="evidence" value="ECO:0007669"/>
    <property type="project" value="GOC"/>
</dbReference>
<dbReference type="GO" id="GO:0016747">
    <property type="term" value="F:acyltransferase activity, transferring groups other than amino-acyl groups"/>
    <property type="evidence" value="ECO:0007669"/>
    <property type="project" value="InterPro"/>
</dbReference>
<feature type="non-terminal residue" evidence="2">
    <location>
        <position position="1"/>
    </location>
</feature>
<accession>X1I8I5</accession>
<dbReference type="Pfam" id="PF04613">
    <property type="entry name" value="LpxD"/>
    <property type="match status" value="1"/>
</dbReference>
<gene>
    <name evidence="2" type="ORF">S03H2_50474</name>
</gene>
<dbReference type="InterPro" id="IPR020573">
    <property type="entry name" value="UDP_GlcNAc_AcTrfase_non-rep"/>
</dbReference>
<reference evidence="2" key="1">
    <citation type="journal article" date="2014" name="Front. Microbiol.">
        <title>High frequency of phylogenetically diverse reductive dehalogenase-homologous genes in deep subseafloor sedimentary metagenomes.</title>
        <authorList>
            <person name="Kawai M."/>
            <person name="Futagami T."/>
            <person name="Toyoda A."/>
            <person name="Takaki Y."/>
            <person name="Nishi S."/>
            <person name="Hori S."/>
            <person name="Arai W."/>
            <person name="Tsubouchi T."/>
            <person name="Morono Y."/>
            <person name="Uchiyama I."/>
            <person name="Ito T."/>
            <person name="Fujiyama A."/>
            <person name="Inagaki F."/>
            <person name="Takami H."/>
        </authorList>
    </citation>
    <scope>NUCLEOTIDE SEQUENCE</scope>
    <source>
        <strain evidence="2">Expedition CK06-06</strain>
    </source>
</reference>
<proteinExistence type="predicted"/>
<dbReference type="GO" id="GO:0009245">
    <property type="term" value="P:lipid A biosynthetic process"/>
    <property type="evidence" value="ECO:0007669"/>
    <property type="project" value="InterPro"/>
</dbReference>
<protein>
    <recommendedName>
        <fullName evidence="1">UDP-3-O-[3-hydroxymyristoyl] glucosamine N-acyltransferase non-repeat region domain-containing protein</fullName>
    </recommendedName>
</protein>
<name>X1I8I5_9ZZZZ</name>
<dbReference type="AlphaFoldDB" id="X1I8I5"/>
<comment type="caution">
    <text evidence="2">The sequence shown here is derived from an EMBL/GenBank/DDBJ whole genome shotgun (WGS) entry which is preliminary data.</text>
</comment>
<dbReference type="EMBL" id="BARU01031960">
    <property type="protein sequence ID" value="GAH65580.1"/>
    <property type="molecule type" value="Genomic_DNA"/>
</dbReference>
<feature type="domain" description="UDP-3-O-[3-hydroxymyristoyl] glucosamine N-acyltransferase non-repeat region" evidence="1">
    <location>
        <begin position="2"/>
        <end position="46"/>
    </location>
</feature>
<sequence length="65" mass="7127">AGNAKFLKRIDATDAGAVIVPRDFQASMQNLVLVENPQVAFAKVLKIFHLPLKPQPGISSKAHYR</sequence>